<accession>A0A7K1FR11</accession>
<name>A0A7K1FR11_9ACTN</name>
<organism evidence="2 3">
    <name type="scientific">Nakamurella alba</name>
    <dbReference type="NCBI Taxonomy" id="2665158"/>
    <lineage>
        <taxon>Bacteria</taxon>
        <taxon>Bacillati</taxon>
        <taxon>Actinomycetota</taxon>
        <taxon>Actinomycetes</taxon>
        <taxon>Nakamurellales</taxon>
        <taxon>Nakamurellaceae</taxon>
        <taxon>Nakamurella</taxon>
    </lineage>
</organism>
<dbReference type="RefSeq" id="WP_154770538.1">
    <property type="nucleotide sequence ID" value="NZ_WLYK01000009.1"/>
</dbReference>
<dbReference type="Proteomes" id="UP000460221">
    <property type="component" value="Unassembled WGS sequence"/>
</dbReference>
<keyword evidence="3" id="KW-1185">Reference proteome</keyword>
<sequence>MGDSEETTTPDNGPISRALEGPELRWPEDNDTSEEPADRRTPNPGAVFLTGLTVLPH</sequence>
<reference evidence="2 3" key="1">
    <citation type="submission" date="2019-11" db="EMBL/GenBank/DDBJ databases">
        <authorList>
            <person name="Jiang L.-Q."/>
        </authorList>
    </citation>
    <scope>NUCLEOTIDE SEQUENCE [LARGE SCALE GENOMIC DNA]</scope>
    <source>
        <strain evidence="2 3">YIM 132087</strain>
    </source>
</reference>
<evidence type="ECO:0000256" key="1">
    <source>
        <dbReference type="SAM" id="MobiDB-lite"/>
    </source>
</evidence>
<evidence type="ECO:0000313" key="3">
    <source>
        <dbReference type="Proteomes" id="UP000460221"/>
    </source>
</evidence>
<feature type="region of interest" description="Disordered" evidence="1">
    <location>
        <begin position="1"/>
        <end position="57"/>
    </location>
</feature>
<dbReference type="AlphaFoldDB" id="A0A7K1FR11"/>
<proteinExistence type="predicted"/>
<comment type="caution">
    <text evidence="2">The sequence shown here is derived from an EMBL/GenBank/DDBJ whole genome shotgun (WGS) entry which is preliminary data.</text>
</comment>
<dbReference type="EMBL" id="WLYK01000009">
    <property type="protein sequence ID" value="MTD16592.1"/>
    <property type="molecule type" value="Genomic_DNA"/>
</dbReference>
<gene>
    <name evidence="2" type="ORF">GIS00_21880</name>
</gene>
<protein>
    <submittedName>
        <fullName evidence="2">Uncharacterized protein</fullName>
    </submittedName>
</protein>
<evidence type="ECO:0000313" key="2">
    <source>
        <dbReference type="EMBL" id="MTD16592.1"/>
    </source>
</evidence>